<dbReference type="PANTHER" id="PTHR10587">
    <property type="entry name" value="GLYCOSYL TRANSFERASE-RELATED"/>
    <property type="match status" value="1"/>
</dbReference>
<sequence>MHITNSVLVLFSATVQVYAAATATTGHYLAQVSPTFPKMKSATGVVSSYNAGPYDTSSSLSTAQLKGYPEPWSSPDVTHAEVKAAYKKINWSKVPKAPIRKQNAKGEWIFKSDGTDPYCWWSDTTCRQPKVSYLPPDIFECPKKGDWGLTYDDGPFNKLDADDENAAKENPYAEPILYNFLAKRNLHANLFYIGSNVVTYPAAAKRALNNGHQLCVHTWSHPVMTTQSNIKVVAELYWTLKAIKEATGVTPKCWRPPQSDVDDRVRSIAWQMGLRTILWNQDSNDWNMPDPMNGGNLPSKTVDGYFQKWINDQKAGKLNKGLVVLEHELNRMTVNMTMHWLPALEKTFNVVPALSCNGITEPYWETKFVYPTGSSSRTTTTTSKTSKPTATNKGLSCDSKSYGLGNGNGYNGCCCKTQMDCIEDCIRGTCNGPTDPNTTTKKVSKTTTKKSSSPTTASCLPGSRGKKKDKTYGPFILSDTEPPEVNLLNVGPTEDLWFKPKVLSSIFRRAHYVNETLFVYGLYGPYHFSHLLFNGLIPLYSTIREYLPEKGPYSLLRARTMLDHYTPLDMNFLGLSQGQDRVLDHRNALTSLQSTPPFNPICFHRAILGTGNRCSLWYCEREIAQEDYDAFITSVKETSLNPQDPCLNSVQKYGSKKRGIKIVILNRSHSRHITNMPEVIDSMLKELKDISIDLISYDQGCDTKSTAHLVEKADVFISPHGNGLGSGLFMKRGSVVISIDSRWYSEDWFYWPMKALGMQMYSYPCNNTACQEFDQELLDTLAPDLTGEQKEEIMTQEVTSVDRLLVEQYRKDSKRRIDIKRFIVFLKDTLSKSFSVTFQ</sequence>
<proteinExistence type="predicted"/>
<dbReference type="GO" id="GO:0009272">
    <property type="term" value="P:fungal-type cell wall biogenesis"/>
    <property type="evidence" value="ECO:0007669"/>
    <property type="project" value="UniProtKB-ARBA"/>
</dbReference>
<evidence type="ECO:0000256" key="1">
    <source>
        <dbReference type="ARBA" id="ARBA00022723"/>
    </source>
</evidence>
<gene>
    <name evidence="6" type="ORF">CU098_005476</name>
</gene>
<name>A0A367K2N9_RHIST</name>
<dbReference type="InterPro" id="IPR011330">
    <property type="entry name" value="Glyco_hydro/deAcase_b/a-brl"/>
</dbReference>
<dbReference type="Pfam" id="PF04577">
    <property type="entry name" value="Glyco_transf_61"/>
    <property type="match status" value="1"/>
</dbReference>
<evidence type="ECO:0000256" key="4">
    <source>
        <dbReference type="SAM" id="SignalP"/>
    </source>
</evidence>
<dbReference type="InterPro" id="IPR002509">
    <property type="entry name" value="NODB_dom"/>
</dbReference>
<feature type="chain" id="PRO_5017051605" description="NodB homology domain-containing protein" evidence="4">
    <location>
        <begin position="20"/>
        <end position="839"/>
    </location>
</feature>
<dbReference type="GO" id="GO:0004099">
    <property type="term" value="F:chitin deacetylase activity"/>
    <property type="evidence" value="ECO:0007669"/>
    <property type="project" value="TreeGrafter"/>
</dbReference>
<dbReference type="GO" id="GO:0016020">
    <property type="term" value="C:membrane"/>
    <property type="evidence" value="ECO:0007669"/>
    <property type="project" value="TreeGrafter"/>
</dbReference>
<dbReference type="SUPFAM" id="SSF88713">
    <property type="entry name" value="Glycoside hydrolase/deacetylase"/>
    <property type="match status" value="1"/>
</dbReference>
<dbReference type="CDD" id="cd10952">
    <property type="entry name" value="CE4_MrCDA_like"/>
    <property type="match status" value="1"/>
</dbReference>
<protein>
    <recommendedName>
        <fullName evidence="5">NodB homology domain-containing protein</fullName>
    </recommendedName>
</protein>
<comment type="caution">
    <text evidence="6">The sequence shown here is derived from an EMBL/GenBank/DDBJ whole genome shotgun (WGS) entry which is preliminary data.</text>
</comment>
<dbReference type="PROSITE" id="PS51677">
    <property type="entry name" value="NODB"/>
    <property type="match status" value="1"/>
</dbReference>
<feature type="region of interest" description="Disordered" evidence="3">
    <location>
        <begin position="372"/>
        <end position="392"/>
    </location>
</feature>
<dbReference type="Proteomes" id="UP000253551">
    <property type="component" value="Unassembled WGS sequence"/>
</dbReference>
<evidence type="ECO:0000313" key="6">
    <source>
        <dbReference type="EMBL" id="RCH96430.1"/>
    </source>
</evidence>
<feature type="compositionally biased region" description="Low complexity" evidence="3">
    <location>
        <begin position="372"/>
        <end position="391"/>
    </location>
</feature>
<feature type="compositionally biased region" description="Low complexity" evidence="3">
    <location>
        <begin position="449"/>
        <end position="458"/>
    </location>
</feature>
<evidence type="ECO:0000313" key="7">
    <source>
        <dbReference type="Proteomes" id="UP000253551"/>
    </source>
</evidence>
<feature type="domain" description="NodB homology" evidence="5">
    <location>
        <begin position="145"/>
        <end position="362"/>
    </location>
</feature>
<organism evidence="6 7">
    <name type="scientific">Rhizopus stolonifer</name>
    <name type="common">Rhizopus nigricans</name>
    <dbReference type="NCBI Taxonomy" id="4846"/>
    <lineage>
        <taxon>Eukaryota</taxon>
        <taxon>Fungi</taxon>
        <taxon>Fungi incertae sedis</taxon>
        <taxon>Mucoromycota</taxon>
        <taxon>Mucoromycotina</taxon>
        <taxon>Mucoromycetes</taxon>
        <taxon>Mucorales</taxon>
        <taxon>Mucorineae</taxon>
        <taxon>Rhizopodaceae</taxon>
        <taxon>Rhizopus</taxon>
    </lineage>
</organism>
<dbReference type="GO" id="GO:0016757">
    <property type="term" value="F:glycosyltransferase activity"/>
    <property type="evidence" value="ECO:0007669"/>
    <property type="project" value="InterPro"/>
</dbReference>
<reference evidence="6 7" key="1">
    <citation type="journal article" date="2018" name="G3 (Bethesda)">
        <title>Phylogenetic and Phylogenomic Definition of Rhizopus Species.</title>
        <authorList>
            <person name="Gryganskyi A.P."/>
            <person name="Golan J."/>
            <person name="Dolatabadi S."/>
            <person name="Mondo S."/>
            <person name="Robb S."/>
            <person name="Idnurm A."/>
            <person name="Muszewska A."/>
            <person name="Steczkiewicz K."/>
            <person name="Masonjones S."/>
            <person name="Liao H.L."/>
            <person name="Gajdeczka M.T."/>
            <person name="Anike F."/>
            <person name="Vuek A."/>
            <person name="Anishchenko I.M."/>
            <person name="Voigt K."/>
            <person name="de Hoog G.S."/>
            <person name="Smith M.E."/>
            <person name="Heitman J."/>
            <person name="Vilgalys R."/>
            <person name="Stajich J.E."/>
        </authorList>
    </citation>
    <scope>NUCLEOTIDE SEQUENCE [LARGE SCALE GENOMIC DNA]</scope>
    <source>
        <strain evidence="6 7">LSU 92-RS-03</strain>
    </source>
</reference>
<dbReference type="InterPro" id="IPR049625">
    <property type="entry name" value="Glyco_transf_61_cat"/>
</dbReference>
<keyword evidence="4" id="KW-0732">Signal</keyword>
<dbReference type="AlphaFoldDB" id="A0A367K2N9"/>
<dbReference type="InterPro" id="IPR050248">
    <property type="entry name" value="Polysacc_deacetylase_ArnD"/>
</dbReference>
<feature type="signal peptide" evidence="4">
    <location>
        <begin position="1"/>
        <end position="19"/>
    </location>
</feature>
<evidence type="ECO:0000256" key="3">
    <source>
        <dbReference type="SAM" id="MobiDB-lite"/>
    </source>
</evidence>
<dbReference type="Gene3D" id="3.20.20.370">
    <property type="entry name" value="Glycoside hydrolase/deacetylase"/>
    <property type="match status" value="1"/>
</dbReference>
<dbReference type="OrthoDB" id="407355at2759"/>
<dbReference type="GO" id="GO:0046872">
    <property type="term" value="F:metal ion binding"/>
    <property type="evidence" value="ECO:0007669"/>
    <property type="project" value="UniProtKB-KW"/>
</dbReference>
<dbReference type="EMBL" id="PJQM01002309">
    <property type="protein sequence ID" value="RCH96430.1"/>
    <property type="molecule type" value="Genomic_DNA"/>
</dbReference>
<evidence type="ECO:0000259" key="5">
    <source>
        <dbReference type="PROSITE" id="PS51677"/>
    </source>
</evidence>
<accession>A0A367K2N9</accession>
<dbReference type="PANTHER" id="PTHR10587:SF133">
    <property type="entry name" value="CHITIN DEACETYLASE 1-RELATED"/>
    <property type="match status" value="1"/>
</dbReference>
<dbReference type="Pfam" id="PF01522">
    <property type="entry name" value="Polysacc_deac_1"/>
    <property type="match status" value="1"/>
</dbReference>
<feature type="region of interest" description="Disordered" evidence="3">
    <location>
        <begin position="436"/>
        <end position="468"/>
    </location>
</feature>
<keyword evidence="7" id="KW-1185">Reference proteome</keyword>
<dbReference type="GO" id="GO:0005975">
    <property type="term" value="P:carbohydrate metabolic process"/>
    <property type="evidence" value="ECO:0007669"/>
    <property type="project" value="InterPro"/>
</dbReference>
<evidence type="ECO:0000256" key="2">
    <source>
        <dbReference type="ARBA" id="ARBA00022801"/>
    </source>
</evidence>
<keyword evidence="1" id="KW-0479">Metal-binding</keyword>
<keyword evidence="2" id="KW-0378">Hydrolase</keyword>